<dbReference type="GO" id="GO:0016787">
    <property type="term" value="F:hydrolase activity"/>
    <property type="evidence" value="ECO:0007669"/>
    <property type="project" value="UniProtKB-KW"/>
</dbReference>
<dbReference type="Gene3D" id="3.40.50.1820">
    <property type="entry name" value="alpha/beta hydrolase"/>
    <property type="match status" value="1"/>
</dbReference>
<dbReference type="InterPro" id="IPR019826">
    <property type="entry name" value="Carboxylesterase_B_AS"/>
</dbReference>
<evidence type="ECO:0000313" key="5">
    <source>
        <dbReference type="EMBL" id="KAF2459518.1"/>
    </source>
</evidence>
<evidence type="ECO:0000313" key="6">
    <source>
        <dbReference type="Proteomes" id="UP000799766"/>
    </source>
</evidence>
<dbReference type="EC" id="3.1.1.-" evidence="3"/>
<sequence length="546" mass="58812">MLPIVDLFYSIHQATYFNATGNFFFFQDIPYAAPPTGNLRFTAPMLPMADRFNVHTGFGGRKCPQAPVPAWSVASSFASQYLSGVPLGQIAIPELDTTPVTPGPQETEDCLYLDVMAPKDALQSAVGQPTAVFSPPKPGAPVLVWIHGGSYTTGSKDFYGDLSGLYPRLDVAGIEKMVFVSINYRLGAFGFLAGSTVQMGGVANAGLLDQRMALEWVRQNIFRFGGDPNRITVMGESAGAGSVMFQLAAYGGHFGTPFQQAIIQSPGYIDISTREAQDETFNTFLELAGADSLQSLRALPSEDLMRANSLQVNTKSIFAFPPFGPAVDGIFAPTMPDHGLLNSPPTFDTGIPVMASRVSFEGLLFTQPDAARYDDSLHDFMRQLLPGITESAIRYVTSTLYPADYGRAGELRYADPVQRAARILSEAGFDCAARDLGIALQGGAGLHAYEFAVPPALHAYDVPYTFWGGSEVDVPGPAGVNGTVANAIQMALASFVAEGRPRDMPAYGPERKCTRFSDEGITVGTDGAVDRRCGFWQSRAYREEWG</sequence>
<dbReference type="SUPFAM" id="SSF53474">
    <property type="entry name" value="alpha/beta-Hydrolases"/>
    <property type="match status" value="1"/>
</dbReference>
<accession>A0A6A6P6T2</accession>
<dbReference type="InterPro" id="IPR002018">
    <property type="entry name" value="CarbesteraseB"/>
</dbReference>
<protein>
    <recommendedName>
        <fullName evidence="3">Carboxylic ester hydrolase</fullName>
        <ecNumber evidence="3">3.1.1.-</ecNumber>
    </recommendedName>
</protein>
<reference evidence="5" key="1">
    <citation type="journal article" date="2020" name="Stud. Mycol.">
        <title>101 Dothideomycetes genomes: a test case for predicting lifestyles and emergence of pathogens.</title>
        <authorList>
            <person name="Haridas S."/>
            <person name="Albert R."/>
            <person name="Binder M."/>
            <person name="Bloem J."/>
            <person name="Labutti K."/>
            <person name="Salamov A."/>
            <person name="Andreopoulos B."/>
            <person name="Baker S."/>
            <person name="Barry K."/>
            <person name="Bills G."/>
            <person name="Bluhm B."/>
            <person name="Cannon C."/>
            <person name="Castanera R."/>
            <person name="Culley D."/>
            <person name="Daum C."/>
            <person name="Ezra D."/>
            <person name="Gonzalez J."/>
            <person name="Henrissat B."/>
            <person name="Kuo A."/>
            <person name="Liang C."/>
            <person name="Lipzen A."/>
            <person name="Lutzoni F."/>
            <person name="Magnuson J."/>
            <person name="Mondo S."/>
            <person name="Nolan M."/>
            <person name="Ohm R."/>
            <person name="Pangilinan J."/>
            <person name="Park H.-J."/>
            <person name="Ramirez L."/>
            <person name="Alfaro M."/>
            <person name="Sun H."/>
            <person name="Tritt A."/>
            <person name="Yoshinaga Y."/>
            <person name="Zwiers L.-H."/>
            <person name="Turgeon B."/>
            <person name="Goodwin S."/>
            <person name="Spatafora J."/>
            <person name="Crous P."/>
            <person name="Grigoriev I."/>
        </authorList>
    </citation>
    <scope>NUCLEOTIDE SEQUENCE</scope>
    <source>
        <strain evidence="5">ATCC 16933</strain>
    </source>
</reference>
<name>A0A6A6P6T2_9PEZI</name>
<dbReference type="OrthoDB" id="408631at2759"/>
<dbReference type="PROSITE" id="PS00122">
    <property type="entry name" value="CARBOXYLESTERASE_B_1"/>
    <property type="match status" value="1"/>
</dbReference>
<dbReference type="AlphaFoldDB" id="A0A6A6P6T2"/>
<feature type="domain" description="Carboxylesterase type B" evidence="4">
    <location>
        <begin position="22"/>
        <end position="503"/>
    </location>
</feature>
<dbReference type="InterPro" id="IPR029058">
    <property type="entry name" value="AB_hydrolase_fold"/>
</dbReference>
<dbReference type="EMBL" id="MU001675">
    <property type="protein sequence ID" value="KAF2459518.1"/>
    <property type="molecule type" value="Genomic_DNA"/>
</dbReference>
<comment type="similarity">
    <text evidence="1 3">Belongs to the type-B carboxylesterase/lipase family.</text>
</comment>
<dbReference type="Proteomes" id="UP000799766">
    <property type="component" value="Unassembled WGS sequence"/>
</dbReference>
<evidence type="ECO:0000256" key="2">
    <source>
        <dbReference type="ARBA" id="ARBA00022801"/>
    </source>
</evidence>
<evidence type="ECO:0000259" key="4">
    <source>
        <dbReference type="Pfam" id="PF00135"/>
    </source>
</evidence>
<keyword evidence="2 3" id="KW-0378">Hydrolase</keyword>
<evidence type="ECO:0000256" key="3">
    <source>
        <dbReference type="RuleBase" id="RU361235"/>
    </source>
</evidence>
<gene>
    <name evidence="5" type="ORF">BDY21DRAFT_282257</name>
</gene>
<proteinExistence type="inferred from homology"/>
<keyword evidence="6" id="KW-1185">Reference proteome</keyword>
<dbReference type="InterPro" id="IPR050309">
    <property type="entry name" value="Type-B_Carboxylest/Lipase"/>
</dbReference>
<dbReference type="PANTHER" id="PTHR11559">
    <property type="entry name" value="CARBOXYLESTERASE"/>
    <property type="match status" value="1"/>
</dbReference>
<organism evidence="5 6">
    <name type="scientific">Lineolata rhizophorae</name>
    <dbReference type="NCBI Taxonomy" id="578093"/>
    <lineage>
        <taxon>Eukaryota</taxon>
        <taxon>Fungi</taxon>
        <taxon>Dikarya</taxon>
        <taxon>Ascomycota</taxon>
        <taxon>Pezizomycotina</taxon>
        <taxon>Dothideomycetes</taxon>
        <taxon>Dothideomycetes incertae sedis</taxon>
        <taxon>Lineolatales</taxon>
        <taxon>Lineolataceae</taxon>
        <taxon>Lineolata</taxon>
    </lineage>
</organism>
<evidence type="ECO:0000256" key="1">
    <source>
        <dbReference type="ARBA" id="ARBA00005964"/>
    </source>
</evidence>
<dbReference type="Pfam" id="PF00135">
    <property type="entry name" value="COesterase"/>
    <property type="match status" value="1"/>
</dbReference>